<dbReference type="InterPro" id="IPR023393">
    <property type="entry name" value="START-like_dom_sf"/>
</dbReference>
<evidence type="ECO:0000313" key="2">
    <source>
        <dbReference type="EMBL" id="KAG0581674.1"/>
    </source>
</evidence>
<dbReference type="InterPro" id="IPR019587">
    <property type="entry name" value="Polyketide_cyclase/dehydratase"/>
</dbReference>
<dbReference type="PANTHER" id="PTHR33789:SF5">
    <property type="entry name" value="BET V I_MAJOR LATEX PROTEIN DOMAIN-CONTAINING PROTEIN"/>
    <property type="match status" value="1"/>
</dbReference>
<feature type="region of interest" description="Disordered" evidence="1">
    <location>
        <begin position="1"/>
        <end position="41"/>
    </location>
</feature>
<dbReference type="Pfam" id="PF10604">
    <property type="entry name" value="Polyketide_cyc2"/>
    <property type="match status" value="3"/>
</dbReference>
<dbReference type="Proteomes" id="UP000822688">
    <property type="component" value="Chromosome 4"/>
</dbReference>
<dbReference type="SUPFAM" id="SSF55961">
    <property type="entry name" value="Bet v1-like"/>
    <property type="match status" value="3"/>
</dbReference>
<proteinExistence type="predicted"/>
<dbReference type="AlphaFoldDB" id="A0A8T0ID40"/>
<name>A0A8T0ID40_CERPU</name>
<evidence type="ECO:0000313" key="3">
    <source>
        <dbReference type="Proteomes" id="UP000822688"/>
    </source>
</evidence>
<evidence type="ECO:0000256" key="1">
    <source>
        <dbReference type="SAM" id="MobiDB-lite"/>
    </source>
</evidence>
<organism evidence="2 3">
    <name type="scientific">Ceratodon purpureus</name>
    <name type="common">Fire moss</name>
    <name type="synonym">Dicranum purpureum</name>
    <dbReference type="NCBI Taxonomy" id="3225"/>
    <lineage>
        <taxon>Eukaryota</taxon>
        <taxon>Viridiplantae</taxon>
        <taxon>Streptophyta</taxon>
        <taxon>Embryophyta</taxon>
        <taxon>Bryophyta</taxon>
        <taxon>Bryophytina</taxon>
        <taxon>Bryopsida</taxon>
        <taxon>Dicranidae</taxon>
        <taxon>Pseudoditrichales</taxon>
        <taxon>Ditrichaceae</taxon>
        <taxon>Ceratodon</taxon>
    </lineage>
</organism>
<sequence length="536" mass="60557">MSGLGAAGVSSSPMAESTSLPGQVRCQASNGKGAQGSKQAVQTIPKETKWTGGLKDIHLDCPVEILWELIADWAHWDRFYPSDPSFRMVSLIMEGENRTVGCKRYVEVLKDNYTSERLLALDNANYYFSYNMEENVFCGGLSNYIGKVKFRGTSDGKTVLEYWSYEVDPLTTMSKEAFTKFIGGFLSQKLVAGVEAKAKSLATKWTGGLEPMTLDAPVEVVWDLAADWINWQQFVPSEPDFPLVIELRDGENRKLGCKRHADLAPGVWIDERLIAIDNVSHYFSYNIEENMFAGGVSGYVNRVQFKGTKDGKTLIKSANWEVEPKTDMSREEWTTFITGFLTQKIYLPMEAKAKQKAAERWTGGLEPMRLDCKTELLWELAADWAHWDRFYPSAPDFPMVSTLMQGVNRSANCKRYAEVAKGSWTTERLLAIDNDDHYFSYNMEENVFCGGLKNYVAKVKFRPTLDGKTKLEYWNYEVDPVAGMTYADFSKFIGGFLSQKLVKGMEAEAKKMEQAKHNGGGHHGFLHDLLHRDSHK</sequence>
<keyword evidence="3" id="KW-1185">Reference proteome</keyword>
<protein>
    <submittedName>
        <fullName evidence="2">Uncharacterized protein</fullName>
    </submittedName>
</protein>
<comment type="caution">
    <text evidence="2">The sequence shown here is derived from an EMBL/GenBank/DDBJ whole genome shotgun (WGS) entry which is preliminary data.</text>
</comment>
<dbReference type="PANTHER" id="PTHR33789">
    <property type="entry name" value="LACHRYMATORY-FACTOR SYNTHASE"/>
    <property type="match status" value="1"/>
</dbReference>
<reference evidence="2" key="1">
    <citation type="submission" date="2020-06" db="EMBL/GenBank/DDBJ databases">
        <title>WGS assembly of Ceratodon purpureus strain R40.</title>
        <authorList>
            <person name="Carey S.B."/>
            <person name="Jenkins J."/>
            <person name="Shu S."/>
            <person name="Lovell J.T."/>
            <person name="Sreedasyam A."/>
            <person name="Maumus F."/>
            <person name="Tiley G.P."/>
            <person name="Fernandez-Pozo N."/>
            <person name="Barry K."/>
            <person name="Chen C."/>
            <person name="Wang M."/>
            <person name="Lipzen A."/>
            <person name="Daum C."/>
            <person name="Saski C.A."/>
            <person name="Payton A.C."/>
            <person name="Mcbreen J.C."/>
            <person name="Conrad R.E."/>
            <person name="Kollar L.M."/>
            <person name="Olsson S."/>
            <person name="Huttunen S."/>
            <person name="Landis J.B."/>
            <person name="Wickett N.J."/>
            <person name="Johnson M.G."/>
            <person name="Rensing S.A."/>
            <person name="Grimwood J."/>
            <person name="Schmutz J."/>
            <person name="Mcdaniel S.F."/>
        </authorList>
    </citation>
    <scope>NUCLEOTIDE SEQUENCE</scope>
    <source>
        <strain evidence="2">R40</strain>
    </source>
</reference>
<feature type="compositionally biased region" description="Polar residues" evidence="1">
    <location>
        <begin position="9"/>
        <end position="41"/>
    </location>
</feature>
<dbReference type="CDD" id="cd07821">
    <property type="entry name" value="PYR_PYL_RCAR_like"/>
    <property type="match status" value="3"/>
</dbReference>
<dbReference type="EMBL" id="CM026424">
    <property type="protein sequence ID" value="KAG0581674.1"/>
    <property type="molecule type" value="Genomic_DNA"/>
</dbReference>
<gene>
    <name evidence="2" type="ORF">KC19_4G270700</name>
</gene>
<accession>A0A8T0ID40</accession>
<dbReference type="Gene3D" id="3.30.530.20">
    <property type="match status" value="3"/>
</dbReference>
<dbReference type="InterPro" id="IPR053249">
    <property type="entry name" value="LFS"/>
</dbReference>